<dbReference type="PANTHER" id="PTHR43591:SF24">
    <property type="entry name" value="2-METHOXY-6-POLYPRENYL-1,4-BENZOQUINOL METHYLASE, MITOCHONDRIAL"/>
    <property type="match status" value="1"/>
</dbReference>
<dbReference type="SUPFAM" id="SSF53335">
    <property type="entry name" value="S-adenosyl-L-methionine-dependent methyltransferases"/>
    <property type="match status" value="1"/>
</dbReference>
<feature type="compositionally biased region" description="Polar residues" evidence="1">
    <location>
        <begin position="1"/>
        <end position="10"/>
    </location>
</feature>
<protein>
    <recommendedName>
        <fullName evidence="2">Methyltransferase domain-containing protein</fullName>
    </recommendedName>
</protein>
<feature type="compositionally biased region" description="Polar residues" evidence="1">
    <location>
        <begin position="135"/>
        <end position="145"/>
    </location>
</feature>
<dbReference type="GeneID" id="30173548"/>
<dbReference type="RefSeq" id="XP_070059588.1">
    <property type="nucleotide sequence ID" value="XM_070203487.1"/>
</dbReference>
<feature type="domain" description="Methyltransferase" evidence="2">
    <location>
        <begin position="266"/>
        <end position="384"/>
    </location>
</feature>
<evidence type="ECO:0000313" key="3">
    <source>
        <dbReference type="EMBL" id="WWC73309.1"/>
    </source>
</evidence>
<gene>
    <name evidence="3" type="ORF">I206_107276</name>
</gene>
<name>A0AAJ8MTG8_9TREE</name>
<sequence>MSKRPNSFNDKSPTKEEEERSKPKPRIKSYGMNLLIRSDENSSSSSTNSLDYNVIKSQLNLEENGNEIEKKQLDLISINGIASPPPKWLPTLPISSYNSIFSSSSSSSSFDNLPFLQQPSPLELIDSHIENHLSADSQNSQSGNYKSEITSPSISSSNVSTSPPLTPDSQYLPHPLGMNGFASSTGGGLPSPTGSTFTFTSSMQNAIFREDEGRLYNATQDDYGLPADNEEIQRLDIQHHAMRLLFGGNYLAHVGEHLRRNSALGKDMRVLDLGCGTGTWCLEMSREFPEAEFIGVDLVPIQPDNLPNNCSFMIDDITNGLSYPDGMFDLVTGRLLVMGLRDYPSILQDIARVIKPGGMYVATEPDIDLILDNGSVNKDMKGWKTWERGLQKAMKTRGTDPHLATKLYRYFTESGVFNEINVNRVNWPLTPWSKEQKQRNVGTVMIRDVRQFPDTSRLLIIDAAGISPNDYDRIKVKFLQELEMNYKISWHLWTCWGKKRA</sequence>
<feature type="region of interest" description="Disordered" evidence="1">
    <location>
        <begin position="1"/>
        <end position="49"/>
    </location>
</feature>
<dbReference type="EMBL" id="CP144528">
    <property type="protein sequence ID" value="WWC73309.1"/>
    <property type="molecule type" value="Genomic_DNA"/>
</dbReference>
<dbReference type="Proteomes" id="UP000094020">
    <property type="component" value="Chromosome 10"/>
</dbReference>
<reference evidence="3" key="1">
    <citation type="submission" date="2013-07" db="EMBL/GenBank/DDBJ databases">
        <authorList>
            <consortium name="The Broad Institute Genome Sequencing Platform"/>
            <person name="Cuomo C."/>
            <person name="Litvintseva A."/>
            <person name="Chen Y."/>
            <person name="Heitman J."/>
            <person name="Sun S."/>
            <person name="Springer D."/>
            <person name="Dromer F."/>
            <person name="Young S.K."/>
            <person name="Zeng Q."/>
            <person name="Gargeya S."/>
            <person name="Fitzgerald M."/>
            <person name="Abouelleil A."/>
            <person name="Alvarado L."/>
            <person name="Berlin A.M."/>
            <person name="Chapman S.B."/>
            <person name="Dewar J."/>
            <person name="Goldberg J."/>
            <person name="Griggs A."/>
            <person name="Gujja S."/>
            <person name="Hansen M."/>
            <person name="Howarth C."/>
            <person name="Imamovic A."/>
            <person name="Larimer J."/>
            <person name="McCowan C."/>
            <person name="Murphy C."/>
            <person name="Pearson M."/>
            <person name="Priest M."/>
            <person name="Roberts A."/>
            <person name="Saif S."/>
            <person name="Shea T."/>
            <person name="Sykes S."/>
            <person name="Wortman J."/>
            <person name="Nusbaum C."/>
            <person name="Birren B."/>
        </authorList>
    </citation>
    <scope>NUCLEOTIDE SEQUENCE</scope>
    <source>
        <strain evidence="3">CBS 10737</strain>
    </source>
</reference>
<organism evidence="3 4">
    <name type="scientific">Kwoniella pini CBS 10737</name>
    <dbReference type="NCBI Taxonomy" id="1296096"/>
    <lineage>
        <taxon>Eukaryota</taxon>
        <taxon>Fungi</taxon>
        <taxon>Dikarya</taxon>
        <taxon>Basidiomycota</taxon>
        <taxon>Agaricomycotina</taxon>
        <taxon>Tremellomycetes</taxon>
        <taxon>Tremellales</taxon>
        <taxon>Cryptococcaceae</taxon>
        <taxon>Kwoniella</taxon>
    </lineage>
</organism>
<evidence type="ECO:0000313" key="4">
    <source>
        <dbReference type="Proteomes" id="UP000094020"/>
    </source>
</evidence>
<dbReference type="InterPro" id="IPR029063">
    <property type="entry name" value="SAM-dependent_MTases_sf"/>
</dbReference>
<evidence type="ECO:0000259" key="2">
    <source>
        <dbReference type="Pfam" id="PF13847"/>
    </source>
</evidence>
<feature type="compositionally biased region" description="Low complexity" evidence="1">
    <location>
        <begin position="147"/>
        <end position="163"/>
    </location>
</feature>
<dbReference type="CDD" id="cd02440">
    <property type="entry name" value="AdoMet_MTases"/>
    <property type="match status" value="1"/>
</dbReference>
<dbReference type="GO" id="GO:0008168">
    <property type="term" value="F:methyltransferase activity"/>
    <property type="evidence" value="ECO:0007669"/>
    <property type="project" value="TreeGrafter"/>
</dbReference>
<evidence type="ECO:0000256" key="1">
    <source>
        <dbReference type="SAM" id="MobiDB-lite"/>
    </source>
</evidence>
<dbReference type="PANTHER" id="PTHR43591">
    <property type="entry name" value="METHYLTRANSFERASE"/>
    <property type="match status" value="1"/>
</dbReference>
<dbReference type="Pfam" id="PF13847">
    <property type="entry name" value="Methyltransf_31"/>
    <property type="match status" value="1"/>
</dbReference>
<dbReference type="KEGG" id="kpin:30173548"/>
<dbReference type="Gene3D" id="3.40.50.150">
    <property type="entry name" value="Vaccinia Virus protein VP39"/>
    <property type="match status" value="1"/>
</dbReference>
<reference evidence="3" key="2">
    <citation type="submission" date="2024-02" db="EMBL/GenBank/DDBJ databases">
        <title>Comparative genomics of Cryptococcus and Kwoniella reveals pathogenesis evolution and contrasting modes of karyotype evolution via chromosome fusion or intercentromeric recombination.</title>
        <authorList>
            <person name="Coelho M.A."/>
            <person name="David-Palma M."/>
            <person name="Shea T."/>
            <person name="Bowers K."/>
            <person name="McGinley-Smith S."/>
            <person name="Mohammad A.W."/>
            <person name="Gnirke A."/>
            <person name="Yurkov A.M."/>
            <person name="Nowrousian M."/>
            <person name="Sun S."/>
            <person name="Cuomo C.A."/>
            <person name="Heitman J."/>
        </authorList>
    </citation>
    <scope>NUCLEOTIDE SEQUENCE</scope>
    <source>
        <strain evidence="3">CBS 10737</strain>
    </source>
</reference>
<feature type="compositionally biased region" description="Basic and acidic residues" evidence="1">
    <location>
        <begin position="12"/>
        <end position="22"/>
    </location>
</feature>
<dbReference type="AlphaFoldDB" id="A0AAJ8MTG8"/>
<accession>A0AAJ8MTG8</accession>
<feature type="region of interest" description="Disordered" evidence="1">
    <location>
        <begin position="135"/>
        <end position="192"/>
    </location>
</feature>
<keyword evidence="4" id="KW-1185">Reference proteome</keyword>
<dbReference type="InterPro" id="IPR025714">
    <property type="entry name" value="Methyltranfer_dom"/>
</dbReference>
<proteinExistence type="predicted"/>